<evidence type="ECO:0000313" key="1">
    <source>
        <dbReference type="EMBL" id="DAD85479.1"/>
    </source>
</evidence>
<accession>A0A8S5MTS8</accession>
<name>A0A8S5MTS8_9CAUD</name>
<organism evidence="1">
    <name type="scientific">Siphoviridae sp. ctDcW16</name>
    <dbReference type="NCBI Taxonomy" id="2826199"/>
    <lineage>
        <taxon>Viruses</taxon>
        <taxon>Duplodnaviria</taxon>
        <taxon>Heunggongvirae</taxon>
        <taxon>Uroviricota</taxon>
        <taxon>Caudoviricetes</taxon>
    </lineage>
</organism>
<dbReference type="EMBL" id="BK014983">
    <property type="protein sequence ID" value="DAD85479.1"/>
    <property type="molecule type" value="Genomic_DNA"/>
</dbReference>
<reference evidence="1" key="1">
    <citation type="journal article" date="2021" name="Proc. Natl. Acad. Sci. U.S.A.">
        <title>A Catalog of Tens of Thousands of Viruses from Human Metagenomes Reveals Hidden Associations with Chronic Diseases.</title>
        <authorList>
            <person name="Tisza M.J."/>
            <person name="Buck C.B."/>
        </authorList>
    </citation>
    <scope>NUCLEOTIDE SEQUENCE</scope>
    <source>
        <strain evidence="1">CtDcW16</strain>
    </source>
</reference>
<sequence length="49" mass="5264">MKQDIPFSISSVIDGNSLIASSMLLPVISILEKLRIARQITLIVGGLIV</sequence>
<proteinExistence type="predicted"/>
<protein>
    <submittedName>
        <fullName evidence="1">Uncharacterized protein</fullName>
    </submittedName>
</protein>